<feature type="domain" description="DUF4439" evidence="1">
    <location>
        <begin position="8"/>
        <end position="138"/>
    </location>
</feature>
<evidence type="ECO:0000313" key="3">
    <source>
        <dbReference type="Proteomes" id="UP000661025"/>
    </source>
</evidence>
<dbReference type="Pfam" id="PF14530">
    <property type="entry name" value="DUF4439"/>
    <property type="match status" value="1"/>
</dbReference>
<dbReference type="SUPFAM" id="SSF47240">
    <property type="entry name" value="Ferritin-like"/>
    <property type="match status" value="1"/>
</dbReference>
<organism evidence="2 3">
    <name type="scientific">Streptomyces caniscabiei</name>
    <dbReference type="NCBI Taxonomy" id="2746961"/>
    <lineage>
        <taxon>Bacteria</taxon>
        <taxon>Bacillati</taxon>
        <taxon>Actinomycetota</taxon>
        <taxon>Actinomycetes</taxon>
        <taxon>Kitasatosporales</taxon>
        <taxon>Streptomycetaceae</taxon>
        <taxon>Streptomyces</taxon>
    </lineage>
</organism>
<sequence length="151" mass="15740">MSSGELKAVQAALGAEHAAVYGYGVVGGKIGEARLREAREAYDAHRARRDTLTRAVRDLGGKPAVAAAGYALPFQVVDSDSAVRLAAQLEERVAGVYSDLVRAAEGERRATAAEALREAAVRAVRWRGTSVAFPGLAERTAAAGPSATPHT</sequence>
<comment type="caution">
    <text evidence="2">The sequence shown here is derived from an EMBL/GenBank/DDBJ whole genome shotgun (WGS) entry which is preliminary data.</text>
</comment>
<proteinExistence type="predicted"/>
<evidence type="ECO:0000259" key="1">
    <source>
        <dbReference type="Pfam" id="PF14530"/>
    </source>
</evidence>
<dbReference type="Gene3D" id="1.20.1260.10">
    <property type="match status" value="1"/>
</dbReference>
<dbReference type="InterPro" id="IPR029447">
    <property type="entry name" value="DUF4439"/>
</dbReference>
<reference evidence="2" key="1">
    <citation type="submission" date="2020-09" db="EMBL/GenBank/DDBJ databases">
        <title>Streptomyces canutascabiei sp. nov., which causes potato common scab and is distributed across the world.</title>
        <authorList>
            <person name="Nguyen H.P."/>
            <person name="Weisberg A.J."/>
            <person name="Chang J.H."/>
            <person name="Clarke C.R."/>
        </authorList>
    </citation>
    <scope>NUCLEOTIDE SEQUENCE</scope>
    <source>
        <strain evidence="2">ID-01-6.2a</strain>
    </source>
</reference>
<dbReference type="AlphaFoldDB" id="A0A927QJ20"/>
<dbReference type="GeneID" id="79930124"/>
<dbReference type="InterPro" id="IPR012347">
    <property type="entry name" value="Ferritin-like"/>
</dbReference>
<dbReference type="InterPro" id="IPR009078">
    <property type="entry name" value="Ferritin-like_SF"/>
</dbReference>
<name>A0A927QJ20_9ACTN</name>
<protein>
    <submittedName>
        <fullName evidence="2">Ferritin-like domain-containing protein</fullName>
    </submittedName>
</protein>
<evidence type="ECO:0000313" key="2">
    <source>
        <dbReference type="EMBL" id="MBD9729043.1"/>
    </source>
</evidence>
<gene>
    <name evidence="2" type="ORF">IHE70_38850</name>
</gene>
<dbReference type="CDD" id="cd00657">
    <property type="entry name" value="Ferritin_like"/>
    <property type="match status" value="1"/>
</dbReference>
<dbReference type="Proteomes" id="UP000661025">
    <property type="component" value="Unassembled WGS sequence"/>
</dbReference>
<dbReference type="EMBL" id="JACYXT010000023">
    <property type="protein sequence ID" value="MBD9729043.1"/>
    <property type="molecule type" value="Genomic_DNA"/>
</dbReference>
<accession>A0A927QJ20</accession>
<dbReference type="RefSeq" id="WP_086804666.1">
    <property type="nucleotide sequence ID" value="NZ_CP119182.1"/>
</dbReference>